<protein>
    <submittedName>
        <fullName evidence="6">3-hydroxybutyryl-CoA dehydrogenase</fullName>
    </submittedName>
</protein>
<reference evidence="6 7" key="1">
    <citation type="submission" date="2018-11" db="EMBL/GenBank/DDBJ databases">
        <title>Draft genome sequence of Ferruginibacter sp. BO-59.</title>
        <authorList>
            <person name="Im W.T."/>
        </authorList>
    </citation>
    <scope>NUCLEOTIDE SEQUENCE [LARGE SCALE GENOMIC DNA]</scope>
    <source>
        <strain evidence="6 7">BO-59</strain>
    </source>
</reference>
<dbReference type="FunFam" id="3.40.50.720:FF:000009">
    <property type="entry name" value="Fatty oxidation complex, alpha subunit"/>
    <property type="match status" value="1"/>
</dbReference>
<dbReference type="Pfam" id="PF00725">
    <property type="entry name" value="3HCDH"/>
    <property type="match status" value="1"/>
</dbReference>
<dbReference type="Gene3D" id="3.40.50.720">
    <property type="entry name" value="NAD(P)-binding Rossmann-like Domain"/>
    <property type="match status" value="1"/>
</dbReference>
<dbReference type="InterPro" id="IPR008927">
    <property type="entry name" value="6-PGluconate_DH-like_C_sf"/>
</dbReference>
<keyword evidence="3" id="KW-0520">NAD</keyword>
<dbReference type="PIRSF" id="PIRSF000105">
    <property type="entry name" value="HCDH"/>
    <property type="match status" value="1"/>
</dbReference>
<dbReference type="AlphaFoldDB" id="A0A3M9NHJ4"/>
<dbReference type="InterPro" id="IPR013328">
    <property type="entry name" value="6PGD_dom2"/>
</dbReference>
<dbReference type="PANTHER" id="PTHR48075:SF5">
    <property type="entry name" value="3-HYDROXYBUTYRYL-COA DEHYDROGENASE"/>
    <property type="match status" value="1"/>
</dbReference>
<dbReference type="Pfam" id="PF02737">
    <property type="entry name" value="3HCDH_N"/>
    <property type="match status" value="1"/>
</dbReference>
<feature type="binding site" evidence="3">
    <location>
        <position position="117"/>
    </location>
    <ligand>
        <name>NAD(+)</name>
        <dbReference type="ChEBI" id="CHEBI:57540"/>
    </ligand>
</feature>
<feature type="binding site" evidence="3">
    <location>
        <position position="90"/>
    </location>
    <ligand>
        <name>NAD(+)</name>
        <dbReference type="ChEBI" id="CHEBI:57540"/>
    </ligand>
</feature>
<keyword evidence="7" id="KW-1185">Reference proteome</keyword>
<evidence type="ECO:0000313" key="6">
    <source>
        <dbReference type="EMBL" id="RNI37254.1"/>
    </source>
</evidence>
<dbReference type="GO" id="GO:0008691">
    <property type="term" value="F:3-hydroxybutyryl-CoA dehydrogenase activity"/>
    <property type="evidence" value="ECO:0007669"/>
    <property type="project" value="TreeGrafter"/>
</dbReference>
<feature type="domain" description="3-hydroxyacyl-CoA dehydrogenase NAD binding" evidence="5">
    <location>
        <begin position="5"/>
        <end position="181"/>
    </location>
</feature>
<feature type="binding site" evidence="3">
    <location>
        <begin position="9"/>
        <end position="14"/>
    </location>
    <ligand>
        <name>NAD(+)</name>
        <dbReference type="ChEBI" id="CHEBI:57540"/>
    </ligand>
</feature>
<dbReference type="SUPFAM" id="SSF51735">
    <property type="entry name" value="NAD(P)-binding Rossmann-fold domains"/>
    <property type="match status" value="1"/>
</dbReference>
<dbReference type="GO" id="GO:0070403">
    <property type="term" value="F:NAD+ binding"/>
    <property type="evidence" value="ECO:0007669"/>
    <property type="project" value="InterPro"/>
</dbReference>
<dbReference type="PANTHER" id="PTHR48075">
    <property type="entry name" value="3-HYDROXYACYL-COA DEHYDROGENASE FAMILY PROTEIN"/>
    <property type="match status" value="1"/>
</dbReference>
<feature type="binding site" evidence="3">
    <location>
        <position position="95"/>
    </location>
    <ligand>
        <name>NAD(+)</name>
        <dbReference type="ChEBI" id="CHEBI:57540"/>
    </ligand>
</feature>
<comment type="caution">
    <text evidence="6">The sequence shown here is derived from an EMBL/GenBank/DDBJ whole genome shotgun (WGS) entry which is preliminary data.</text>
</comment>
<dbReference type="InterPro" id="IPR036291">
    <property type="entry name" value="NAD(P)-bd_dom_sf"/>
</dbReference>
<organism evidence="6 7">
    <name type="scientific">Hanamia caeni</name>
    <dbReference type="NCBI Taxonomy" id="2294116"/>
    <lineage>
        <taxon>Bacteria</taxon>
        <taxon>Pseudomonadati</taxon>
        <taxon>Bacteroidota</taxon>
        <taxon>Chitinophagia</taxon>
        <taxon>Chitinophagales</taxon>
        <taxon>Chitinophagaceae</taxon>
        <taxon>Hanamia</taxon>
    </lineage>
</organism>
<keyword evidence="1" id="KW-0560">Oxidoreductase</keyword>
<dbReference type="SUPFAM" id="SSF48179">
    <property type="entry name" value="6-phosphogluconate dehydrogenase C-terminal domain-like"/>
    <property type="match status" value="1"/>
</dbReference>
<feature type="binding site" evidence="3">
    <location>
        <position position="141"/>
    </location>
    <ligand>
        <name>NAD(+)</name>
        <dbReference type="ChEBI" id="CHEBI:57540"/>
    </ligand>
</feature>
<evidence type="ECO:0000256" key="1">
    <source>
        <dbReference type="ARBA" id="ARBA00023002"/>
    </source>
</evidence>
<dbReference type="OrthoDB" id="9771883at2"/>
<dbReference type="GO" id="GO:0006635">
    <property type="term" value="P:fatty acid beta-oxidation"/>
    <property type="evidence" value="ECO:0007669"/>
    <property type="project" value="TreeGrafter"/>
</dbReference>
<dbReference type="Proteomes" id="UP000267223">
    <property type="component" value="Unassembled WGS sequence"/>
</dbReference>
<dbReference type="InterPro" id="IPR022694">
    <property type="entry name" value="3-OHacyl-CoA_DH"/>
</dbReference>
<dbReference type="EMBL" id="RJJR01000005">
    <property type="protein sequence ID" value="RNI37254.1"/>
    <property type="molecule type" value="Genomic_DNA"/>
</dbReference>
<dbReference type="Gene3D" id="1.10.1040.10">
    <property type="entry name" value="N-(1-d-carboxylethyl)-l-norvaline Dehydrogenase, domain 2"/>
    <property type="match status" value="1"/>
</dbReference>
<dbReference type="InterPro" id="IPR006108">
    <property type="entry name" value="3HC_DH_C"/>
</dbReference>
<feature type="binding site" evidence="3">
    <location>
        <position position="32"/>
    </location>
    <ligand>
        <name>NAD(+)</name>
        <dbReference type="ChEBI" id="CHEBI:57540"/>
    </ligand>
</feature>
<evidence type="ECO:0000313" key="7">
    <source>
        <dbReference type="Proteomes" id="UP000267223"/>
    </source>
</evidence>
<feature type="domain" description="3-hydroxyacyl-CoA dehydrogenase C-terminal" evidence="4">
    <location>
        <begin position="184"/>
        <end position="280"/>
    </location>
</feature>
<evidence type="ECO:0000259" key="5">
    <source>
        <dbReference type="Pfam" id="PF02737"/>
    </source>
</evidence>
<gene>
    <name evidence="6" type="ORF">EFY79_07585</name>
</gene>
<feature type="binding site" evidence="3">
    <location>
        <position position="272"/>
    </location>
    <ligand>
        <name>NAD(+)</name>
        <dbReference type="ChEBI" id="CHEBI:57540"/>
    </ligand>
</feature>
<evidence type="ECO:0000259" key="4">
    <source>
        <dbReference type="Pfam" id="PF00725"/>
    </source>
</evidence>
<evidence type="ECO:0000256" key="3">
    <source>
        <dbReference type="PIRSR" id="PIRSR000105-2"/>
    </source>
</evidence>
<feature type="site" description="Important for catalytic activity" evidence="2">
    <location>
        <position position="138"/>
    </location>
</feature>
<sequence length="283" mass="31798">MTIPIAVCGAGTMGSGIAQVAAQTNFETVLFDVDETMLEKAKVDIAKNLQYLVEKGKMDLQEKHEILHRIKFTSDISDCTAFVIIEAIVEKEKAKISLFTDLSKYNNEEVIFASNTSSLSISKIQQQVPFPQRVIGMHFFNPPYIMKLVEVVKGAETNDEVITAIMDICRQMGKVPVLCKDSPGFIVNRVARQYYLESLKIAEEEIASFENIDKILEASGFKMGPFRLMDLIGLDINLATTESIYHAFNETSRFIPSAIQKEKVKQSLLGKKTGRGFYNYKQE</sequence>
<accession>A0A3M9NHJ4</accession>
<evidence type="ECO:0000256" key="2">
    <source>
        <dbReference type="PIRSR" id="PIRSR000105-1"/>
    </source>
</evidence>
<proteinExistence type="predicted"/>
<name>A0A3M9NHJ4_9BACT</name>
<dbReference type="RefSeq" id="WP_123120095.1">
    <property type="nucleotide sequence ID" value="NZ_RJJR01000005.1"/>
</dbReference>
<dbReference type="InterPro" id="IPR006176">
    <property type="entry name" value="3-OHacyl-CoA_DH_NAD-bd"/>
</dbReference>